<feature type="compositionally biased region" description="Acidic residues" evidence="7">
    <location>
        <begin position="412"/>
        <end position="421"/>
    </location>
</feature>
<dbReference type="RefSeq" id="XP_018188628.1">
    <property type="nucleotide sequence ID" value="XM_018329191.1"/>
</dbReference>
<evidence type="ECO:0000256" key="6">
    <source>
        <dbReference type="PROSITE-ProRule" id="PRU00221"/>
    </source>
</evidence>
<feature type="repeat" description="WD" evidence="6">
    <location>
        <begin position="501"/>
        <end position="523"/>
    </location>
</feature>
<dbReference type="FunCoup" id="A0A165H714">
    <property type="interactions" value="334"/>
</dbReference>
<dbReference type="Pfam" id="PF23798">
    <property type="entry name" value="Beta-prop_SPT8"/>
    <property type="match status" value="2"/>
</dbReference>
<evidence type="ECO:0000256" key="4">
    <source>
        <dbReference type="ARBA" id="ARBA00039789"/>
    </source>
</evidence>
<feature type="compositionally biased region" description="Polar residues" evidence="7">
    <location>
        <begin position="487"/>
        <end position="498"/>
    </location>
</feature>
<sequence>MQSLEDEEREAAGSPNGSSENDADEDMEDVGEGDADADADADADPDADAEGDNDEDNEDNEEEEEDQDDNQADTTPQLGQSSSQPNPTVFLTSPSPRPASTQIATALPWRPGVRPEALTAPVYDIVPTIAAPHSTSINAVTATPDMRWVFSGGADGYVRKFNWVDTVNSKVMLTVAQRHPFVDSVTKAGVLTSYWENEEPQIKLPGDDTLALSPVYSLAVHHRALWLLSGLESGCINLQSVRHDEGKRITSLRKHTSAVSVLTLAHDEKSVLSGSWDKNIHDWDLNTGQVKRSFEGSGGQISAVEIRPLSSLPVPEESGDVSTTNGTYSSNNTAKPLTNGLSNGIDVDYKRGNEGDKDAPGSPADSLFSDHGGGDSLFGDNDDGRPSGPSGGNFDDEDDEFSRAIASGIQQQEDEDAEGDIDMANAGGPVQPYQQPEHAPQGIGREQPPGENAPESAATELRQPPMMNGLPHSDEGKGTAPNENKDQSSVFSEPASSDSTFLAASIDGTIRIWDRRARNPVALVVPRNSPPWCMNACWSPDGNYIYAGRRNGTVEEYSLHKGLRAPERTFKFPQGSGPVSAVRAMPNGRHLICASYDILRLYDLKEQQVFKHSAVPFLIVPGHRTGVVSQLYIDPACKYMISTAGNRGWEGNSTEVLLGYEIGIGQ</sequence>
<dbReference type="SMART" id="SM00320">
    <property type="entry name" value="WD40"/>
    <property type="match status" value="6"/>
</dbReference>
<evidence type="ECO:0000313" key="10">
    <source>
        <dbReference type="Proteomes" id="UP000076632"/>
    </source>
</evidence>
<keyword evidence="1 6" id="KW-0853">WD repeat</keyword>
<dbReference type="Proteomes" id="UP000076632">
    <property type="component" value="Unassembled WGS sequence"/>
</dbReference>
<evidence type="ECO:0000259" key="8">
    <source>
        <dbReference type="Pfam" id="PF23798"/>
    </source>
</evidence>
<dbReference type="OMA" id="WDRRQPN"/>
<dbReference type="OrthoDB" id="10260946at2759"/>
<protein>
    <recommendedName>
        <fullName evidence="4">Mitochondrial division protein 1</fullName>
    </recommendedName>
</protein>
<dbReference type="FunFam" id="2.130.10.10:FF:000789">
    <property type="entry name" value="Transcription factor (SPT8), putative"/>
    <property type="match status" value="1"/>
</dbReference>
<dbReference type="PROSITE" id="PS50294">
    <property type="entry name" value="WD_REPEATS_REGION"/>
    <property type="match status" value="1"/>
</dbReference>
<reference evidence="9 10" key="1">
    <citation type="journal article" date="2016" name="Fungal Biol.">
        <title>The genome of Xylona heveae provides a window into fungal endophytism.</title>
        <authorList>
            <person name="Gazis R."/>
            <person name="Kuo A."/>
            <person name="Riley R."/>
            <person name="LaButti K."/>
            <person name="Lipzen A."/>
            <person name="Lin J."/>
            <person name="Amirebrahimi M."/>
            <person name="Hesse C.N."/>
            <person name="Spatafora J.W."/>
            <person name="Henrissat B."/>
            <person name="Hainaut M."/>
            <person name="Grigoriev I.V."/>
            <person name="Hibbett D.S."/>
        </authorList>
    </citation>
    <scope>NUCLEOTIDE SEQUENCE [LARGE SCALE GENOMIC DNA]</scope>
    <source>
        <strain evidence="9 10">TC161</strain>
    </source>
</reference>
<dbReference type="PANTHER" id="PTHR22847">
    <property type="entry name" value="WD40 REPEAT PROTEIN"/>
    <property type="match status" value="1"/>
</dbReference>
<accession>A0A165H714</accession>
<proteinExistence type="inferred from homology"/>
<dbReference type="Gene3D" id="2.130.10.10">
    <property type="entry name" value="YVTN repeat-like/Quinoprotein amine dehydrogenase"/>
    <property type="match status" value="2"/>
</dbReference>
<feature type="compositionally biased region" description="Basic and acidic residues" evidence="7">
    <location>
        <begin position="347"/>
        <end position="359"/>
    </location>
</feature>
<dbReference type="GO" id="GO:1900237">
    <property type="term" value="P:positive regulation of induction of conjugation with cellular fusion"/>
    <property type="evidence" value="ECO:0007669"/>
    <property type="project" value="EnsemblFungi"/>
</dbReference>
<evidence type="ECO:0000256" key="1">
    <source>
        <dbReference type="ARBA" id="ARBA00022574"/>
    </source>
</evidence>
<organism evidence="9 10">
    <name type="scientific">Xylona heveae (strain CBS 132557 / TC161)</name>
    <dbReference type="NCBI Taxonomy" id="1328760"/>
    <lineage>
        <taxon>Eukaryota</taxon>
        <taxon>Fungi</taxon>
        <taxon>Dikarya</taxon>
        <taxon>Ascomycota</taxon>
        <taxon>Pezizomycotina</taxon>
        <taxon>Xylonomycetes</taxon>
        <taxon>Xylonales</taxon>
        <taxon>Xylonaceae</taxon>
        <taxon>Xylona</taxon>
    </lineage>
</organism>
<dbReference type="InterPro" id="IPR015943">
    <property type="entry name" value="WD40/YVTN_repeat-like_dom_sf"/>
</dbReference>
<dbReference type="EMBL" id="KV407458">
    <property type="protein sequence ID" value="KZF23073.1"/>
    <property type="molecule type" value="Genomic_DNA"/>
</dbReference>
<feature type="region of interest" description="Disordered" evidence="7">
    <location>
        <begin position="305"/>
        <end position="498"/>
    </location>
</feature>
<dbReference type="GO" id="GO:0000124">
    <property type="term" value="C:SAGA complex"/>
    <property type="evidence" value="ECO:0007669"/>
    <property type="project" value="EnsemblFungi"/>
</dbReference>
<feature type="domain" description="Transcription factor spt8 beta-propeller" evidence="8">
    <location>
        <begin position="496"/>
        <end position="662"/>
    </location>
</feature>
<gene>
    <name evidence="9" type="ORF">L228DRAFT_142675</name>
</gene>
<keyword evidence="10" id="KW-1185">Reference proteome</keyword>
<evidence type="ECO:0000256" key="2">
    <source>
        <dbReference type="ARBA" id="ARBA00022737"/>
    </source>
</evidence>
<dbReference type="InterPro" id="IPR036322">
    <property type="entry name" value="WD40_repeat_dom_sf"/>
</dbReference>
<dbReference type="InParanoid" id="A0A165H714"/>
<feature type="compositionally biased region" description="Low complexity" evidence="7">
    <location>
        <begin position="322"/>
        <end position="333"/>
    </location>
</feature>
<dbReference type="AlphaFoldDB" id="A0A165H714"/>
<comment type="similarity">
    <text evidence="3">Belongs to the WD repeat MDV1/CAF4 family.</text>
</comment>
<dbReference type="PROSITE" id="PS50082">
    <property type="entry name" value="WD_REPEATS_2"/>
    <property type="match status" value="2"/>
</dbReference>
<feature type="compositionally biased region" description="Polar residues" evidence="7">
    <location>
        <begin position="74"/>
        <end position="101"/>
    </location>
</feature>
<evidence type="ECO:0000256" key="3">
    <source>
        <dbReference type="ARBA" id="ARBA00038415"/>
    </source>
</evidence>
<keyword evidence="2" id="KW-0677">Repeat</keyword>
<evidence type="ECO:0000256" key="7">
    <source>
        <dbReference type="SAM" id="MobiDB-lite"/>
    </source>
</evidence>
<name>A0A165H714_XYLHT</name>
<dbReference type="GeneID" id="28894328"/>
<comment type="function">
    <text evidence="5">Involved in mitochondrial fission. Acts as an adapter protein required to form mitochondrial fission complexes. Formation of these complexes is required to promote constriction and fission of the mitochondrial compartment at a late step in mitochondrial division.</text>
</comment>
<dbReference type="SUPFAM" id="SSF50978">
    <property type="entry name" value="WD40 repeat-like"/>
    <property type="match status" value="1"/>
</dbReference>
<dbReference type="InterPro" id="IPR057544">
    <property type="entry name" value="Beta-prop_SPT8"/>
</dbReference>
<evidence type="ECO:0000256" key="5">
    <source>
        <dbReference type="ARBA" id="ARBA00043913"/>
    </source>
</evidence>
<dbReference type="PANTHER" id="PTHR22847:SF637">
    <property type="entry name" value="WD REPEAT DOMAIN 5B"/>
    <property type="match status" value="1"/>
</dbReference>
<evidence type="ECO:0000313" key="9">
    <source>
        <dbReference type="EMBL" id="KZF23073.1"/>
    </source>
</evidence>
<feature type="repeat" description="WD" evidence="6">
    <location>
        <begin position="252"/>
        <end position="293"/>
    </location>
</feature>
<dbReference type="InterPro" id="IPR001680">
    <property type="entry name" value="WD40_rpt"/>
</dbReference>
<feature type="compositionally biased region" description="Acidic residues" evidence="7">
    <location>
        <begin position="21"/>
        <end position="71"/>
    </location>
</feature>
<dbReference type="STRING" id="1328760.A0A165H714"/>
<feature type="region of interest" description="Disordered" evidence="7">
    <location>
        <begin position="1"/>
        <end position="101"/>
    </location>
</feature>
<feature type="domain" description="Transcription factor spt8 beta-propeller" evidence="8">
    <location>
        <begin position="123"/>
        <end position="316"/>
    </location>
</feature>